<dbReference type="Gene3D" id="1.10.287.1060">
    <property type="entry name" value="ESAT-6-like"/>
    <property type="match status" value="1"/>
</dbReference>
<reference evidence="2 4" key="2">
    <citation type="submission" date="2016-11" db="EMBL/GenBank/DDBJ databases">
        <title>Genome sequencing of Amycolatopsis regifaucium.</title>
        <authorList>
            <person name="Mayilraj S."/>
            <person name="Kaur N."/>
        </authorList>
    </citation>
    <scope>NUCLEOTIDE SEQUENCE [LARGE SCALE GENOMIC DNA]</scope>
    <source>
        <strain evidence="2 4">GY080</strain>
    </source>
</reference>
<proteinExistence type="predicted"/>
<dbReference type="SUPFAM" id="SSF140453">
    <property type="entry name" value="EsxAB dimer-like"/>
    <property type="match status" value="1"/>
</dbReference>
<protein>
    <recommendedName>
        <fullName evidence="5">WXG100 family type VII secretion target</fullName>
    </recommendedName>
</protein>
<dbReference type="InterPro" id="IPR010310">
    <property type="entry name" value="T7SS_ESAT-6-like"/>
</dbReference>
<evidence type="ECO:0000313" key="4">
    <source>
        <dbReference type="Proteomes" id="UP000186883"/>
    </source>
</evidence>
<accession>A0A154MWU4</accession>
<dbReference type="Pfam" id="PF06013">
    <property type="entry name" value="WXG100"/>
    <property type="match status" value="1"/>
</dbReference>
<name>A0A154MWU4_9PSEU</name>
<keyword evidence="4" id="KW-1185">Reference proteome</keyword>
<evidence type="ECO:0000313" key="3">
    <source>
        <dbReference type="Proteomes" id="UP000076321"/>
    </source>
</evidence>
<dbReference type="RefSeq" id="WP_061988669.1">
    <property type="nucleotide sequence ID" value="NZ_FOPQ01000004.1"/>
</dbReference>
<gene>
    <name evidence="2" type="ORF">ATP06_0231925</name>
    <name evidence="1" type="ORF">AVL48_18585</name>
</gene>
<dbReference type="OrthoDB" id="4562539at2"/>
<sequence length="118" mass="12982">MADEFRLDPSGMQDMLSRLRSDNAEFSDAVTRLNQTLDRYHGCWGEDKAGKKFAEGYVDNANDVRTGLGDLSKGVGELADGVATTVGDFRDLDEANAKTFDHQLAEALQQQQQNAPKD</sequence>
<dbReference type="Proteomes" id="UP000186883">
    <property type="component" value="Unassembled WGS sequence"/>
</dbReference>
<organism evidence="1 3">
    <name type="scientific">Amycolatopsis regifaucium</name>
    <dbReference type="NCBI Taxonomy" id="546365"/>
    <lineage>
        <taxon>Bacteria</taxon>
        <taxon>Bacillati</taxon>
        <taxon>Actinomycetota</taxon>
        <taxon>Actinomycetes</taxon>
        <taxon>Pseudonocardiales</taxon>
        <taxon>Pseudonocardiaceae</taxon>
        <taxon>Amycolatopsis</taxon>
    </lineage>
</organism>
<evidence type="ECO:0000313" key="1">
    <source>
        <dbReference type="EMBL" id="KZB88403.1"/>
    </source>
</evidence>
<comment type="caution">
    <text evidence="1">The sequence shown here is derived from an EMBL/GenBank/DDBJ whole genome shotgun (WGS) entry which is preliminary data.</text>
</comment>
<reference evidence="1 3" key="1">
    <citation type="submission" date="2015-12" db="EMBL/GenBank/DDBJ databases">
        <title>Amycolatopsis regifaucium genome sequencing and assembly.</title>
        <authorList>
            <person name="Mayilraj S."/>
        </authorList>
    </citation>
    <scope>NUCLEOTIDE SEQUENCE [LARGE SCALE GENOMIC DNA]</scope>
    <source>
        <strain evidence="1 3">GY080</strain>
    </source>
</reference>
<dbReference type="AlphaFoldDB" id="A0A154MWU4"/>
<evidence type="ECO:0008006" key="5">
    <source>
        <dbReference type="Google" id="ProtNLM"/>
    </source>
</evidence>
<dbReference type="EMBL" id="LOBU02000022">
    <property type="protein sequence ID" value="OKA04553.1"/>
    <property type="molecule type" value="Genomic_DNA"/>
</dbReference>
<dbReference type="Proteomes" id="UP000076321">
    <property type="component" value="Unassembled WGS sequence"/>
</dbReference>
<dbReference type="InterPro" id="IPR036689">
    <property type="entry name" value="ESAT-6-like_sf"/>
</dbReference>
<dbReference type="EMBL" id="LQCI01000002">
    <property type="protein sequence ID" value="KZB88403.1"/>
    <property type="molecule type" value="Genomic_DNA"/>
</dbReference>
<evidence type="ECO:0000313" key="2">
    <source>
        <dbReference type="EMBL" id="OKA04553.1"/>
    </source>
</evidence>